<accession>A0A8R1ISL1</accession>
<evidence type="ECO:0000313" key="1">
    <source>
        <dbReference type="EnsemblMetazoa" id="CJA36146.1"/>
    </source>
</evidence>
<proteinExistence type="predicted"/>
<reference evidence="2" key="1">
    <citation type="submission" date="2010-08" db="EMBL/GenBank/DDBJ databases">
        <authorList>
            <consortium name="Caenorhabditis japonica Sequencing Consortium"/>
            <person name="Wilson R.K."/>
        </authorList>
    </citation>
    <scope>NUCLEOTIDE SEQUENCE [LARGE SCALE GENOMIC DNA]</scope>
    <source>
        <strain evidence="2">DF5081</strain>
    </source>
</reference>
<reference evidence="1" key="2">
    <citation type="submission" date="2022-06" db="UniProtKB">
        <authorList>
            <consortium name="EnsemblMetazoa"/>
        </authorList>
    </citation>
    <scope>IDENTIFICATION</scope>
    <source>
        <strain evidence="1">DF5081</strain>
    </source>
</reference>
<dbReference type="EnsemblMetazoa" id="CJA36146.1">
    <property type="protein sequence ID" value="CJA36146.1"/>
    <property type="gene ID" value="WBGene00211993"/>
</dbReference>
<evidence type="ECO:0000313" key="2">
    <source>
        <dbReference type="Proteomes" id="UP000005237"/>
    </source>
</evidence>
<protein>
    <submittedName>
        <fullName evidence="1">Uncharacterized protein</fullName>
    </submittedName>
</protein>
<name>A0A8R1ISL1_CAEJA</name>
<dbReference type="Proteomes" id="UP000005237">
    <property type="component" value="Unassembled WGS sequence"/>
</dbReference>
<keyword evidence="2" id="KW-1185">Reference proteome</keyword>
<organism evidence="1 2">
    <name type="scientific">Caenorhabditis japonica</name>
    <dbReference type="NCBI Taxonomy" id="281687"/>
    <lineage>
        <taxon>Eukaryota</taxon>
        <taxon>Metazoa</taxon>
        <taxon>Ecdysozoa</taxon>
        <taxon>Nematoda</taxon>
        <taxon>Chromadorea</taxon>
        <taxon>Rhabditida</taxon>
        <taxon>Rhabditina</taxon>
        <taxon>Rhabditomorpha</taxon>
        <taxon>Rhabditoidea</taxon>
        <taxon>Rhabditidae</taxon>
        <taxon>Peloderinae</taxon>
        <taxon>Caenorhabditis</taxon>
    </lineage>
</organism>
<dbReference type="AlphaFoldDB" id="A0A8R1ISL1"/>
<sequence>MQSSQQRVCNRQVFRYDQQLVYQLDRTIAGYANMAPRALTGELAGTLAFANRDRDRKGYSTKVIDVKVSTRLTCSSPLSLEVSKTGILSLEVDISKMPSTTLLVTAKLTFSSKGRLDVTIDIV</sequence>